<keyword evidence="2" id="KW-0804">Transcription</keyword>
<dbReference type="CDD" id="cd03137">
    <property type="entry name" value="GATase1_AraC_1"/>
    <property type="match status" value="1"/>
</dbReference>
<evidence type="ECO:0000256" key="1">
    <source>
        <dbReference type="ARBA" id="ARBA00023015"/>
    </source>
</evidence>
<dbReference type="GO" id="GO:0043565">
    <property type="term" value="F:sequence-specific DNA binding"/>
    <property type="evidence" value="ECO:0007669"/>
    <property type="project" value="InterPro"/>
</dbReference>
<keyword evidence="1" id="KW-0805">Transcription regulation</keyword>
<dbReference type="InterPro" id="IPR002818">
    <property type="entry name" value="DJ-1/PfpI"/>
</dbReference>
<dbReference type="PANTHER" id="PTHR43130">
    <property type="entry name" value="ARAC-FAMILY TRANSCRIPTIONAL REGULATOR"/>
    <property type="match status" value="1"/>
</dbReference>
<dbReference type="HOGENOM" id="CLU_000445_59_0_11"/>
<dbReference type="STRING" id="1179773.BN6_73400"/>
<accession>K0K876</accession>
<protein>
    <submittedName>
        <fullName evidence="4">Transcriptional regulator, AdpA family</fullName>
    </submittedName>
</protein>
<dbReference type="Pfam" id="PF01965">
    <property type="entry name" value="DJ-1_PfpI"/>
    <property type="match status" value="1"/>
</dbReference>
<dbReference type="AlphaFoldDB" id="K0K876"/>
<sequence length="316" mass="33473">MLTIGVLVLPGSRTFDISVVGEVWAVPRVDSGVPPSEVRVCAPGRVATPTHPVGVMPATHGLSGLRGCDLVVVPGRVDPFAEVPRSVVRALRAFDGTVAALCSGAFTLAAAGMLDGRAATTHWRLLDALEHKAPAATVLRDVLFADEGDVLTSAGVVGGLDLCLHLVRRVHGADVAAALARRLVMPPTREGGQRQYVDPPLPHRTERGGLSATVDWAVGRLAEPIGVGDLAVHAGLSERTFHRVFLAATGSTPGRWLQTQRVLLAQRLLETTDLTVHRVAERSGLGTAANLRRRLRAELGVAPDAYRRTFRVPTAS</sequence>
<organism evidence="4 5">
    <name type="scientific">Saccharothrix espanaensis (strain ATCC 51144 / DSM 44229 / JCM 9112 / NBRC 15066 / NRRL 15764)</name>
    <dbReference type="NCBI Taxonomy" id="1179773"/>
    <lineage>
        <taxon>Bacteria</taxon>
        <taxon>Bacillati</taxon>
        <taxon>Actinomycetota</taxon>
        <taxon>Actinomycetes</taxon>
        <taxon>Pseudonocardiales</taxon>
        <taxon>Pseudonocardiaceae</taxon>
        <taxon>Saccharothrix</taxon>
    </lineage>
</organism>
<dbReference type="eggNOG" id="COG4977">
    <property type="taxonomic scope" value="Bacteria"/>
</dbReference>
<dbReference type="InterPro" id="IPR018060">
    <property type="entry name" value="HTH_AraC"/>
</dbReference>
<dbReference type="PROSITE" id="PS01124">
    <property type="entry name" value="HTH_ARAC_FAMILY_2"/>
    <property type="match status" value="1"/>
</dbReference>
<dbReference type="SUPFAM" id="SSF46689">
    <property type="entry name" value="Homeodomain-like"/>
    <property type="match status" value="2"/>
</dbReference>
<dbReference type="BioCyc" id="SESP1179773:BN6_RS35465-MONOMER"/>
<dbReference type="PATRIC" id="fig|1179773.3.peg.7419"/>
<dbReference type="Proteomes" id="UP000006281">
    <property type="component" value="Chromosome"/>
</dbReference>
<dbReference type="Pfam" id="PF12833">
    <property type="entry name" value="HTH_18"/>
    <property type="match status" value="1"/>
</dbReference>
<dbReference type="EMBL" id="HE804045">
    <property type="protein sequence ID" value="CCH34571.1"/>
    <property type="molecule type" value="Genomic_DNA"/>
</dbReference>
<dbReference type="GO" id="GO:0003700">
    <property type="term" value="F:DNA-binding transcription factor activity"/>
    <property type="evidence" value="ECO:0007669"/>
    <property type="project" value="InterPro"/>
</dbReference>
<feature type="domain" description="HTH araC/xylS-type" evidence="3">
    <location>
        <begin position="211"/>
        <end position="309"/>
    </location>
</feature>
<dbReference type="InterPro" id="IPR029062">
    <property type="entry name" value="Class_I_gatase-like"/>
</dbReference>
<dbReference type="InterPro" id="IPR052158">
    <property type="entry name" value="INH-QAR"/>
</dbReference>
<name>K0K876_SACES</name>
<dbReference type="SMART" id="SM00342">
    <property type="entry name" value="HTH_ARAC"/>
    <property type="match status" value="1"/>
</dbReference>
<dbReference type="Gene3D" id="3.40.50.880">
    <property type="match status" value="1"/>
</dbReference>
<evidence type="ECO:0000256" key="2">
    <source>
        <dbReference type="ARBA" id="ARBA00023163"/>
    </source>
</evidence>
<evidence type="ECO:0000259" key="3">
    <source>
        <dbReference type="PROSITE" id="PS01124"/>
    </source>
</evidence>
<evidence type="ECO:0000313" key="4">
    <source>
        <dbReference type="EMBL" id="CCH34571.1"/>
    </source>
</evidence>
<dbReference type="InterPro" id="IPR009057">
    <property type="entry name" value="Homeodomain-like_sf"/>
</dbReference>
<reference evidence="4 5" key="1">
    <citation type="journal article" date="2012" name="BMC Genomics">
        <title>Complete genome sequence of Saccharothrix espanaensis DSM 44229T and comparison to the other completely sequenced Pseudonocardiaceae.</title>
        <authorList>
            <person name="Strobel T."/>
            <person name="Al-Dilaimi A."/>
            <person name="Blom J."/>
            <person name="Gessner A."/>
            <person name="Kalinowski J."/>
            <person name="Luzhetska M."/>
            <person name="Puhler A."/>
            <person name="Szczepanowski R."/>
            <person name="Bechthold A."/>
            <person name="Ruckert C."/>
        </authorList>
    </citation>
    <scope>NUCLEOTIDE SEQUENCE [LARGE SCALE GENOMIC DNA]</scope>
    <source>
        <strain evidence="5">ATCC 51144 / DSM 44229 / JCM 9112 / NBRC 15066 / NRRL 15764</strain>
    </source>
</reference>
<dbReference type="RefSeq" id="WP_015104681.1">
    <property type="nucleotide sequence ID" value="NC_019673.1"/>
</dbReference>
<gene>
    <name evidence="4" type="primary">adpA1</name>
    <name evidence="4" type="ordered locus">BN6_73400</name>
</gene>
<keyword evidence="5" id="KW-1185">Reference proteome</keyword>
<dbReference type="Gene3D" id="1.10.10.60">
    <property type="entry name" value="Homeodomain-like"/>
    <property type="match status" value="1"/>
</dbReference>
<dbReference type="OrthoDB" id="3660033at2"/>
<dbReference type="SUPFAM" id="SSF52317">
    <property type="entry name" value="Class I glutamine amidotransferase-like"/>
    <property type="match status" value="1"/>
</dbReference>
<proteinExistence type="predicted"/>
<dbReference type="KEGG" id="sesp:BN6_73400"/>
<evidence type="ECO:0000313" key="5">
    <source>
        <dbReference type="Proteomes" id="UP000006281"/>
    </source>
</evidence>
<dbReference type="PANTHER" id="PTHR43130:SF3">
    <property type="entry name" value="HTH-TYPE TRANSCRIPTIONAL REGULATOR RV1931C"/>
    <property type="match status" value="1"/>
</dbReference>